<dbReference type="PANTHER" id="PTHR20208:SF10">
    <property type="entry name" value="STRUCTURE-SPECIFIC ENDONUCLEASE SUBUNIT SLX1"/>
    <property type="match status" value="1"/>
</dbReference>
<feature type="region of interest" description="Disordered" evidence="9">
    <location>
        <begin position="162"/>
        <end position="187"/>
    </location>
</feature>
<dbReference type="GO" id="GO:0008821">
    <property type="term" value="F:crossover junction DNA endonuclease activity"/>
    <property type="evidence" value="ECO:0007669"/>
    <property type="project" value="TreeGrafter"/>
</dbReference>
<reference evidence="11 12" key="1">
    <citation type="journal article" date="2024" name="Nat. Commun.">
        <title>Phylogenomics reveals the evolutionary origins of lichenization in chlorophyte algae.</title>
        <authorList>
            <person name="Puginier C."/>
            <person name="Libourel C."/>
            <person name="Otte J."/>
            <person name="Skaloud P."/>
            <person name="Haon M."/>
            <person name="Grisel S."/>
            <person name="Petersen M."/>
            <person name="Berrin J.G."/>
            <person name="Delaux P.M."/>
            <person name="Dal Grande F."/>
            <person name="Keller J."/>
        </authorList>
    </citation>
    <scope>NUCLEOTIDE SEQUENCE [LARGE SCALE GENOMIC DNA]</scope>
    <source>
        <strain evidence="11 12">SAG 2523</strain>
    </source>
</reference>
<accession>A0AAW1SN88</accession>
<comment type="caution">
    <text evidence="8">Lacks conserved residue(s) required for the propagation of feature annotation.</text>
</comment>
<evidence type="ECO:0000313" key="11">
    <source>
        <dbReference type="EMBL" id="KAK9851128.1"/>
    </source>
</evidence>
<proteinExistence type="inferred from homology"/>
<evidence type="ECO:0000256" key="8">
    <source>
        <dbReference type="HAMAP-Rule" id="MF_03100"/>
    </source>
</evidence>
<dbReference type="CDD" id="cd10455">
    <property type="entry name" value="GIY-YIG_SLX1"/>
    <property type="match status" value="1"/>
</dbReference>
<dbReference type="GO" id="GO:0017108">
    <property type="term" value="F:5'-flap endonuclease activity"/>
    <property type="evidence" value="ECO:0007669"/>
    <property type="project" value="InterPro"/>
</dbReference>
<keyword evidence="7 8" id="KW-0539">Nucleus</keyword>
<comment type="function">
    <text evidence="8">Catalytic subunit of a heterodimeric structure-specific endonuclease that resolves DNA secondary structures generated during DNA repair and recombination. Has endonuclease activity towards branched DNA substrates, introducing single-strand cuts in duplex DNA close to junctions with ss-DNA.</text>
</comment>
<dbReference type="Gene3D" id="3.40.1440.10">
    <property type="entry name" value="GIY-YIG endonuclease"/>
    <property type="match status" value="1"/>
</dbReference>
<feature type="compositionally biased region" description="Basic residues" evidence="9">
    <location>
        <begin position="243"/>
        <end position="252"/>
    </location>
</feature>
<organism evidence="11 12">
    <name type="scientific">Apatococcus fuscideae</name>
    <dbReference type="NCBI Taxonomy" id="2026836"/>
    <lineage>
        <taxon>Eukaryota</taxon>
        <taxon>Viridiplantae</taxon>
        <taxon>Chlorophyta</taxon>
        <taxon>core chlorophytes</taxon>
        <taxon>Trebouxiophyceae</taxon>
        <taxon>Chlorellales</taxon>
        <taxon>Chlorellaceae</taxon>
        <taxon>Apatococcus</taxon>
    </lineage>
</organism>
<dbReference type="PANTHER" id="PTHR20208">
    <property type="entry name" value="STRUCTURE-SPECIFIC ENDONUCLEASE SUBUNIT SLX1"/>
    <property type="match status" value="1"/>
</dbReference>
<comment type="cofactor">
    <cofactor evidence="8">
        <name>a divalent metal cation</name>
        <dbReference type="ChEBI" id="CHEBI:60240"/>
    </cofactor>
</comment>
<dbReference type="SUPFAM" id="SSF82771">
    <property type="entry name" value="GIY-YIG endonuclease"/>
    <property type="match status" value="1"/>
</dbReference>
<gene>
    <name evidence="11" type="ORF">WJX84_007401</name>
</gene>
<sequence length="429" mass="46525">MRDFFGCYLLVSRAGKGTGRTYIGFTVNPRRRIRQHNGEITSGAHRTKRFRPWEMVLVLYGFPTKVQALQFEWAWQHPLKSLKTREVAQRLGARKMLGLKGKVALLMEMLNLEPWSFFPLTLQFLSTVHEPLRKGLPIPPEHIRVDFAPMDALPKEVEDGALDDDEDDAAASSSGDEEEGLEAATSATSLDASDLPLACLDLCQEPDPAETAAKGGRRKKAAPPECMLCKQPADKQSVGWVHNKQKKKRASPKKAATSKASPTKARGRKTAAAAANTHSEDAPVLASQTAGLAPSSSRPSSAQAFKRRGRSKKAAVPGEAPLQALPSIEEAGHQLPRAGAYREASQQQPGSSPDVAPPEVHGPAVQPREARPADDSDVGLIAQGAHCSGAPKRPVREAKRLPGLLRPARNLQRSHVPEALDDIEIIEIN</sequence>
<dbReference type="Proteomes" id="UP001485043">
    <property type="component" value="Unassembled WGS sequence"/>
</dbReference>
<dbReference type="AlphaFoldDB" id="A0AAW1SN88"/>
<feature type="domain" description="GIY-YIG" evidence="10">
    <location>
        <begin position="3"/>
        <end position="85"/>
    </location>
</feature>
<comment type="subcellular location">
    <subcellularLocation>
        <location evidence="8">Nucleus</location>
    </subcellularLocation>
</comment>
<comment type="caution">
    <text evidence="11">The sequence shown here is derived from an EMBL/GenBank/DDBJ whole genome shotgun (WGS) entry which is preliminary data.</text>
</comment>
<dbReference type="InterPro" id="IPR050381">
    <property type="entry name" value="SLX1_endonuclease"/>
</dbReference>
<dbReference type="EMBL" id="JALJOV010001259">
    <property type="protein sequence ID" value="KAK9851128.1"/>
    <property type="molecule type" value="Genomic_DNA"/>
</dbReference>
<evidence type="ECO:0000256" key="9">
    <source>
        <dbReference type="SAM" id="MobiDB-lite"/>
    </source>
</evidence>
<comment type="similarity">
    <text evidence="8">Belongs to the SLX1 family.</text>
</comment>
<feature type="compositionally biased region" description="Low complexity" evidence="9">
    <location>
        <begin position="253"/>
        <end position="275"/>
    </location>
</feature>
<feature type="region of interest" description="Disordered" evidence="9">
    <location>
        <begin position="237"/>
        <end position="379"/>
    </location>
</feature>
<keyword evidence="1 8" id="KW-0540">Nuclease</keyword>
<feature type="compositionally biased region" description="Acidic residues" evidence="9">
    <location>
        <begin position="162"/>
        <end position="181"/>
    </location>
</feature>
<feature type="compositionally biased region" description="Low complexity" evidence="9">
    <location>
        <begin position="293"/>
        <end position="302"/>
    </location>
</feature>
<dbReference type="PROSITE" id="PS50164">
    <property type="entry name" value="GIY_YIG"/>
    <property type="match status" value="1"/>
</dbReference>
<dbReference type="GO" id="GO:0000724">
    <property type="term" value="P:double-strand break repair via homologous recombination"/>
    <property type="evidence" value="ECO:0007669"/>
    <property type="project" value="TreeGrafter"/>
</dbReference>
<evidence type="ECO:0000313" key="12">
    <source>
        <dbReference type="Proteomes" id="UP001485043"/>
    </source>
</evidence>
<dbReference type="GO" id="GO:0033557">
    <property type="term" value="C:Slx1-Slx4 complex"/>
    <property type="evidence" value="ECO:0007669"/>
    <property type="project" value="UniProtKB-UniRule"/>
</dbReference>
<evidence type="ECO:0000256" key="5">
    <source>
        <dbReference type="ARBA" id="ARBA00023172"/>
    </source>
</evidence>
<evidence type="ECO:0000256" key="6">
    <source>
        <dbReference type="ARBA" id="ARBA00023204"/>
    </source>
</evidence>
<evidence type="ECO:0000256" key="1">
    <source>
        <dbReference type="ARBA" id="ARBA00022722"/>
    </source>
</evidence>
<keyword evidence="4 8" id="KW-0378">Hydrolase</keyword>
<evidence type="ECO:0000256" key="4">
    <source>
        <dbReference type="ARBA" id="ARBA00022801"/>
    </source>
</evidence>
<dbReference type="EC" id="3.1.-.-" evidence="8"/>
<name>A0AAW1SN88_9CHLO</name>
<keyword evidence="2 8" id="KW-0255">Endonuclease</keyword>
<dbReference type="InterPro" id="IPR027520">
    <property type="entry name" value="Slx1"/>
</dbReference>
<keyword evidence="6 8" id="KW-0234">DNA repair</keyword>
<evidence type="ECO:0000256" key="7">
    <source>
        <dbReference type="ARBA" id="ARBA00023242"/>
    </source>
</evidence>
<dbReference type="InterPro" id="IPR000305">
    <property type="entry name" value="GIY-YIG_endonuc"/>
</dbReference>
<keyword evidence="12" id="KW-1185">Reference proteome</keyword>
<keyword evidence="5 8" id="KW-0233">DNA recombination</keyword>
<protein>
    <recommendedName>
        <fullName evidence="8">Structure-specific endonuclease subunit SLX1 homolog</fullName>
        <ecNumber evidence="8">3.1.-.-</ecNumber>
    </recommendedName>
</protein>
<dbReference type="HAMAP" id="MF_03100">
    <property type="entry name" value="Endonuc_su_Slx1"/>
    <property type="match status" value="1"/>
</dbReference>
<keyword evidence="3 8" id="KW-0227">DNA damage</keyword>
<dbReference type="Pfam" id="PF01541">
    <property type="entry name" value="GIY-YIG"/>
    <property type="match status" value="1"/>
</dbReference>
<comment type="subunit">
    <text evidence="8">Forms a heterodimer with a member of the SLX4 family.</text>
</comment>
<evidence type="ECO:0000256" key="2">
    <source>
        <dbReference type="ARBA" id="ARBA00022759"/>
    </source>
</evidence>
<dbReference type="InterPro" id="IPR035901">
    <property type="entry name" value="GIY-YIG_endonuc_sf"/>
</dbReference>
<evidence type="ECO:0000259" key="10">
    <source>
        <dbReference type="PROSITE" id="PS50164"/>
    </source>
</evidence>
<evidence type="ECO:0000256" key="3">
    <source>
        <dbReference type="ARBA" id="ARBA00022763"/>
    </source>
</evidence>